<sequence>MQISPDKPYYMSLFAMPSKVVSSLKRLLRNCFWEGHSGSRINHLVKWGRVTLGLKGLSNKNTTLLAKWGWIFIEEEESLWRQVVRSIYGKESCSWHTIGKFGNSLKSPWIGISMVRRKLETLTSFKLGNGNRIAFWSDVWVEETSFRTCFSMLFRVSLMPNGSVAALWDNSTLSWSIMFRRLFKEEEISEFQQLLHLLSNRQVADSMDRRFWSLDPSSRFSAKSFVNHLAVSSPLNRGTYKVKPCGSPVVLDEPASWPVLWFLGL</sequence>
<dbReference type="AlphaFoldDB" id="A0A5D3C5F2"/>
<dbReference type="PANTHER" id="PTHR36617">
    <property type="entry name" value="PROTEIN, PUTATIVE-RELATED"/>
    <property type="match status" value="1"/>
</dbReference>
<evidence type="ECO:0000313" key="1">
    <source>
        <dbReference type="EMBL" id="TYK06564.1"/>
    </source>
</evidence>
<evidence type="ECO:0000313" key="2">
    <source>
        <dbReference type="Proteomes" id="UP000321947"/>
    </source>
</evidence>
<dbReference type="Proteomes" id="UP000321947">
    <property type="component" value="Unassembled WGS sequence"/>
</dbReference>
<dbReference type="PANTHER" id="PTHR36617:SF15">
    <property type="entry name" value="REVERSE TRANSCRIPTASE ZINC-BINDING DOMAIN-CONTAINING PROTEIN"/>
    <property type="match status" value="1"/>
</dbReference>
<accession>A0A5D3C5F2</accession>
<gene>
    <name evidence="1" type="ORF">E5676_scaffold453G00250</name>
</gene>
<dbReference type="EMBL" id="SSTD01013395">
    <property type="protein sequence ID" value="TYK06564.1"/>
    <property type="molecule type" value="Genomic_DNA"/>
</dbReference>
<comment type="caution">
    <text evidence="1">The sequence shown here is derived from an EMBL/GenBank/DDBJ whole genome shotgun (WGS) entry which is preliminary data.</text>
</comment>
<protein>
    <recommendedName>
        <fullName evidence="3">Reverse transcriptase zinc-binding domain-containing protein</fullName>
    </recommendedName>
</protein>
<reference evidence="1 2" key="1">
    <citation type="submission" date="2019-08" db="EMBL/GenBank/DDBJ databases">
        <title>Draft genome sequences of two oriental melons (Cucumis melo L. var makuwa).</title>
        <authorList>
            <person name="Kwon S.-Y."/>
        </authorList>
    </citation>
    <scope>NUCLEOTIDE SEQUENCE [LARGE SCALE GENOMIC DNA]</scope>
    <source>
        <strain evidence="2">cv. Chang Bougi</strain>
        <tissue evidence="1">Leaf</tissue>
    </source>
</reference>
<proteinExistence type="predicted"/>
<organism evidence="1 2">
    <name type="scientific">Cucumis melo var. makuwa</name>
    <name type="common">Oriental melon</name>
    <dbReference type="NCBI Taxonomy" id="1194695"/>
    <lineage>
        <taxon>Eukaryota</taxon>
        <taxon>Viridiplantae</taxon>
        <taxon>Streptophyta</taxon>
        <taxon>Embryophyta</taxon>
        <taxon>Tracheophyta</taxon>
        <taxon>Spermatophyta</taxon>
        <taxon>Magnoliopsida</taxon>
        <taxon>eudicotyledons</taxon>
        <taxon>Gunneridae</taxon>
        <taxon>Pentapetalae</taxon>
        <taxon>rosids</taxon>
        <taxon>fabids</taxon>
        <taxon>Cucurbitales</taxon>
        <taxon>Cucurbitaceae</taxon>
        <taxon>Benincaseae</taxon>
        <taxon>Cucumis</taxon>
    </lineage>
</organism>
<name>A0A5D3C5F2_CUCMM</name>
<evidence type="ECO:0008006" key="3">
    <source>
        <dbReference type="Google" id="ProtNLM"/>
    </source>
</evidence>